<evidence type="ECO:0000256" key="1">
    <source>
        <dbReference type="SAM" id="SignalP"/>
    </source>
</evidence>
<dbReference type="InterPro" id="IPR036514">
    <property type="entry name" value="SGNH_hydro_sf"/>
</dbReference>
<sequence>MPHSKRTLSRRLGLKLGALMLCVSGCGFAEEPQREERPEAAQERAALAVKKVMPLGDSITQGASGRASYRCALWQKIQAGGSSADFVGSLTGGHGGANSCGVSGFDVQHEGHWGWRADQILAQISTWAANTRPDIALIHLGSNDMFQGNTVDSTIQELSQIIDRLRAANPNIQIFLAQLIPATNSSALQGFNQRIPGLASSKSTAASPVTVVDQWTGFNAQTDTYDGIHPNPAGEAKMAERWYQAIRSSL</sequence>
<gene>
    <name evidence="3" type="ordered locus">STAUR_3246</name>
</gene>
<feature type="domain" description="SGNH hydrolase-type esterase" evidence="2">
    <location>
        <begin position="55"/>
        <end position="236"/>
    </location>
</feature>
<dbReference type="Gene3D" id="3.40.50.1110">
    <property type="entry name" value="SGNH hydrolase"/>
    <property type="match status" value="1"/>
</dbReference>
<organism evidence="3 4">
    <name type="scientific">Stigmatella aurantiaca (strain DW4/3-1)</name>
    <dbReference type="NCBI Taxonomy" id="378806"/>
    <lineage>
        <taxon>Bacteria</taxon>
        <taxon>Pseudomonadati</taxon>
        <taxon>Myxococcota</taxon>
        <taxon>Myxococcia</taxon>
        <taxon>Myxococcales</taxon>
        <taxon>Cystobacterineae</taxon>
        <taxon>Archangiaceae</taxon>
        <taxon>Stigmatella</taxon>
    </lineage>
</organism>
<feature type="signal peptide" evidence="1">
    <location>
        <begin position="1"/>
        <end position="29"/>
    </location>
</feature>
<dbReference type="Pfam" id="PF13472">
    <property type="entry name" value="Lipase_GDSL_2"/>
    <property type="match status" value="1"/>
</dbReference>
<dbReference type="eggNOG" id="COG2755">
    <property type="taxonomic scope" value="Bacteria"/>
</dbReference>
<dbReference type="PANTHER" id="PTHR30383:SF2">
    <property type="entry name" value="CELLULOSE-BINDING PROTEIN"/>
    <property type="match status" value="1"/>
</dbReference>
<keyword evidence="4" id="KW-1185">Reference proteome</keyword>
<evidence type="ECO:0000313" key="4">
    <source>
        <dbReference type="Proteomes" id="UP000001351"/>
    </source>
</evidence>
<evidence type="ECO:0000259" key="2">
    <source>
        <dbReference type="Pfam" id="PF13472"/>
    </source>
</evidence>
<feature type="chain" id="PRO_5003170020" evidence="1">
    <location>
        <begin position="30"/>
        <end position="250"/>
    </location>
</feature>
<dbReference type="HOGENOM" id="CLU_044083_4_1_7"/>
<protein>
    <submittedName>
        <fullName evidence="3">Cellulose-binding protein, family II</fullName>
    </submittedName>
</protein>
<reference evidence="3 4" key="1">
    <citation type="journal article" date="2011" name="Mol. Biol. Evol.">
        <title>Comparative genomic analysis of fruiting body formation in Myxococcales.</title>
        <authorList>
            <person name="Huntley S."/>
            <person name="Hamann N."/>
            <person name="Wegener-Feldbrugge S."/>
            <person name="Treuner-Lange A."/>
            <person name="Kube M."/>
            <person name="Reinhardt R."/>
            <person name="Klages S."/>
            <person name="Muller R."/>
            <person name="Ronning C.M."/>
            <person name="Nierman W.C."/>
            <person name="Sogaard-Andersen L."/>
        </authorList>
    </citation>
    <scope>NUCLEOTIDE SEQUENCE [LARGE SCALE GENOMIC DNA]</scope>
    <source>
        <strain evidence="3 4">DW4/3-1</strain>
    </source>
</reference>
<name>E3FWY7_STIAD</name>
<accession>E3FWY7</accession>
<keyword evidence="1" id="KW-0732">Signal</keyword>
<dbReference type="PANTHER" id="PTHR30383">
    <property type="entry name" value="THIOESTERASE 1/PROTEASE 1/LYSOPHOSPHOLIPASE L1"/>
    <property type="match status" value="1"/>
</dbReference>
<proteinExistence type="predicted"/>
<dbReference type="InterPro" id="IPR013830">
    <property type="entry name" value="SGNH_hydro"/>
</dbReference>
<dbReference type="GO" id="GO:0004622">
    <property type="term" value="F:phosphatidylcholine lysophospholipase activity"/>
    <property type="evidence" value="ECO:0007669"/>
    <property type="project" value="TreeGrafter"/>
</dbReference>
<dbReference type="AlphaFoldDB" id="E3FWY7"/>
<dbReference type="SUPFAM" id="SSF52266">
    <property type="entry name" value="SGNH hydrolase"/>
    <property type="match status" value="1"/>
</dbReference>
<dbReference type="Proteomes" id="UP000001351">
    <property type="component" value="Chromosome"/>
</dbReference>
<dbReference type="STRING" id="378806.STAUR_3246"/>
<dbReference type="InterPro" id="IPR051532">
    <property type="entry name" value="Ester_Hydrolysis_Enzymes"/>
</dbReference>
<dbReference type="KEGG" id="sur:STAUR_3246"/>
<dbReference type="CDD" id="cd01833">
    <property type="entry name" value="XynB_like"/>
    <property type="match status" value="1"/>
</dbReference>
<dbReference type="EMBL" id="CP002271">
    <property type="protein sequence ID" value="ADO71038.1"/>
    <property type="molecule type" value="Genomic_DNA"/>
</dbReference>
<evidence type="ECO:0000313" key="3">
    <source>
        <dbReference type="EMBL" id="ADO71038.1"/>
    </source>
</evidence>